<dbReference type="InterPro" id="IPR011051">
    <property type="entry name" value="RmlC_Cupin_sf"/>
</dbReference>
<reference evidence="10" key="1">
    <citation type="journal article" date="2019" name="Int. J. Syst. Evol. Microbiol.">
        <title>The Global Catalogue of Microorganisms (GCM) 10K type strain sequencing project: providing services to taxonomists for standard genome sequencing and annotation.</title>
        <authorList>
            <consortium name="The Broad Institute Genomics Platform"/>
            <consortium name="The Broad Institute Genome Sequencing Center for Infectious Disease"/>
            <person name="Wu L."/>
            <person name="Ma J."/>
        </authorList>
    </citation>
    <scope>NUCLEOTIDE SEQUENCE [LARGE SCALE GENOMIC DNA]</scope>
    <source>
        <strain evidence="10">JCM 16034</strain>
    </source>
</reference>
<keyword evidence="5" id="KW-0479">Metal-binding</keyword>
<evidence type="ECO:0000256" key="2">
    <source>
        <dbReference type="ARBA" id="ARBA00001947"/>
    </source>
</evidence>
<gene>
    <name evidence="9" type="primary">manA</name>
    <name evidence="9" type="ORF">GCM10009849_20250</name>
</gene>
<dbReference type="InterPro" id="IPR046457">
    <property type="entry name" value="PMI_typeI_cat"/>
</dbReference>
<evidence type="ECO:0000256" key="3">
    <source>
        <dbReference type="ARBA" id="ARBA00010772"/>
    </source>
</evidence>
<dbReference type="NCBIfam" id="TIGR00218">
    <property type="entry name" value="manA"/>
    <property type="match status" value="1"/>
</dbReference>
<comment type="cofactor">
    <cofactor evidence="2">
        <name>Zn(2+)</name>
        <dbReference type="ChEBI" id="CHEBI:29105"/>
    </cofactor>
</comment>
<evidence type="ECO:0000256" key="6">
    <source>
        <dbReference type="ARBA" id="ARBA00022833"/>
    </source>
</evidence>
<keyword evidence="6" id="KW-0862">Zinc</keyword>
<dbReference type="CDD" id="cd07011">
    <property type="entry name" value="cupin_PMI_type_I_N"/>
    <property type="match status" value="1"/>
</dbReference>
<evidence type="ECO:0000256" key="1">
    <source>
        <dbReference type="ARBA" id="ARBA00000757"/>
    </source>
</evidence>
<dbReference type="PRINTS" id="PR00714">
    <property type="entry name" value="MAN6PISMRASE"/>
</dbReference>
<dbReference type="Gene3D" id="1.10.441.10">
    <property type="entry name" value="Phosphomannose Isomerase, domain 2"/>
    <property type="match status" value="1"/>
</dbReference>
<dbReference type="SUPFAM" id="SSF51182">
    <property type="entry name" value="RmlC-like cupins"/>
    <property type="match status" value="1"/>
</dbReference>
<comment type="caution">
    <text evidence="9">The sequence shown here is derived from an EMBL/GenBank/DDBJ whole genome shotgun (WGS) entry which is preliminary data.</text>
</comment>
<dbReference type="Proteomes" id="UP001500432">
    <property type="component" value="Unassembled WGS sequence"/>
</dbReference>
<proteinExistence type="inferred from homology"/>
<dbReference type="InterPro" id="IPR001250">
    <property type="entry name" value="Man6P_Isoase-1"/>
</dbReference>
<feature type="domain" description="Phosphomannose isomerase type I catalytic" evidence="8">
    <location>
        <begin position="4"/>
        <end position="148"/>
    </location>
</feature>
<evidence type="ECO:0000313" key="10">
    <source>
        <dbReference type="Proteomes" id="UP001500432"/>
    </source>
</evidence>
<keyword evidence="10" id="KW-1185">Reference proteome</keyword>
<dbReference type="PANTHER" id="PTHR10309">
    <property type="entry name" value="MANNOSE-6-PHOSPHATE ISOMERASE"/>
    <property type="match status" value="1"/>
</dbReference>
<dbReference type="Pfam" id="PF20511">
    <property type="entry name" value="PMI_typeI_cat"/>
    <property type="match status" value="1"/>
</dbReference>
<sequence>MHLLSNTLRNYAWGSPTAIAALLGREPSGQPEAELWIGAHPDGPSRMVDGETSVPLHEAIAADPAAALGPESVEAFGPRLPFLLKVLAADSPLSLQVHPTLDQARAGFAAEEAAGVDRSAPHRNYKDDNHKPEMLFALTPFEALCGFRAPAEAAALFERLTGLVAGTDAAEVTEQVAELLRGPDEAAALAAAFGRMIEGGRDVRSCVDAVAAAVGIHLSPGGAHGSGRDDDAALRTVVDLAAQYPSDPGVLISLILNRVSLAPGEALYLPAGNVHAYLKGVGIEVMASSDNVLRGGLTPKHIDIAELLRTVVFAPSEVPVLAAQESDLGQELYRPPFAEFQLQRIAVAADGSRPAPVPVAQAGAAVVLVVDGSLTLDTPKGDLALGRGQSAFVPDAEAPALAHPGPEGVLAFAVTTGLRSASGLA</sequence>
<comment type="similarity">
    <text evidence="3">Belongs to the mannose-6-phosphate isomerase type 1 family.</text>
</comment>
<comment type="catalytic activity">
    <reaction evidence="1">
        <text>D-mannose 6-phosphate = D-fructose 6-phosphate</text>
        <dbReference type="Rhea" id="RHEA:12356"/>
        <dbReference type="ChEBI" id="CHEBI:58735"/>
        <dbReference type="ChEBI" id="CHEBI:61527"/>
        <dbReference type="EC" id="5.3.1.8"/>
    </reaction>
</comment>
<dbReference type="RefSeq" id="WP_344299576.1">
    <property type="nucleotide sequence ID" value="NZ_BAAAQW010000005.1"/>
</dbReference>
<dbReference type="PANTHER" id="PTHR10309:SF0">
    <property type="entry name" value="MANNOSE-6-PHOSPHATE ISOMERASE"/>
    <property type="match status" value="1"/>
</dbReference>
<dbReference type="Gene3D" id="2.60.120.10">
    <property type="entry name" value="Jelly Rolls"/>
    <property type="match status" value="2"/>
</dbReference>
<evidence type="ECO:0000259" key="8">
    <source>
        <dbReference type="Pfam" id="PF20511"/>
    </source>
</evidence>
<dbReference type="PROSITE" id="PS00965">
    <property type="entry name" value="PMI_I_1"/>
    <property type="match status" value="1"/>
</dbReference>
<evidence type="ECO:0000313" key="9">
    <source>
        <dbReference type="EMBL" id="GAA2200303.1"/>
    </source>
</evidence>
<dbReference type="PIRSF" id="PIRSF001480">
    <property type="entry name" value="Mannose-6-phosphate_isomerase"/>
    <property type="match status" value="1"/>
</dbReference>
<dbReference type="EC" id="5.3.1.8" evidence="4"/>
<evidence type="ECO:0000256" key="4">
    <source>
        <dbReference type="ARBA" id="ARBA00011956"/>
    </source>
</evidence>
<dbReference type="InterPro" id="IPR014710">
    <property type="entry name" value="RmlC-like_jellyroll"/>
</dbReference>
<name>A0ABP5NQ50_9MICC</name>
<dbReference type="GO" id="GO:0016853">
    <property type="term" value="F:isomerase activity"/>
    <property type="evidence" value="ECO:0007669"/>
    <property type="project" value="UniProtKB-KW"/>
</dbReference>
<protein>
    <recommendedName>
        <fullName evidence="4">mannose-6-phosphate isomerase</fullName>
        <ecNumber evidence="4">5.3.1.8</ecNumber>
    </recommendedName>
</protein>
<accession>A0ABP5NQ50</accession>
<keyword evidence="7 9" id="KW-0413">Isomerase</keyword>
<evidence type="ECO:0000256" key="5">
    <source>
        <dbReference type="ARBA" id="ARBA00022723"/>
    </source>
</evidence>
<organism evidence="9 10">
    <name type="scientific">Sinomonas flava</name>
    <dbReference type="NCBI Taxonomy" id="496857"/>
    <lineage>
        <taxon>Bacteria</taxon>
        <taxon>Bacillati</taxon>
        <taxon>Actinomycetota</taxon>
        <taxon>Actinomycetes</taxon>
        <taxon>Micrococcales</taxon>
        <taxon>Micrococcaceae</taxon>
        <taxon>Sinomonas</taxon>
    </lineage>
</organism>
<evidence type="ECO:0000256" key="7">
    <source>
        <dbReference type="ARBA" id="ARBA00023235"/>
    </source>
</evidence>
<dbReference type="EMBL" id="BAAAQW010000005">
    <property type="protein sequence ID" value="GAA2200303.1"/>
    <property type="molecule type" value="Genomic_DNA"/>
</dbReference>
<dbReference type="InterPro" id="IPR018050">
    <property type="entry name" value="Pmannose_isomerase-type1_CS"/>
</dbReference>
<dbReference type="InterPro" id="IPR016305">
    <property type="entry name" value="Mannose-6-P_Isomerase"/>
</dbReference>